<feature type="compositionally biased region" description="Low complexity" evidence="2">
    <location>
        <begin position="469"/>
        <end position="483"/>
    </location>
</feature>
<dbReference type="eggNOG" id="KOG4839">
    <property type="taxonomic scope" value="Eukaryota"/>
</dbReference>
<dbReference type="VEuPathDB" id="FungiDB:UREG_03703"/>
<feature type="compositionally biased region" description="Polar residues" evidence="2">
    <location>
        <begin position="692"/>
        <end position="709"/>
    </location>
</feature>
<feature type="compositionally biased region" description="Pro residues" evidence="2">
    <location>
        <begin position="1035"/>
        <end position="1045"/>
    </location>
</feature>
<organism evidence="3 4">
    <name type="scientific">Uncinocarpus reesii (strain UAMH 1704)</name>
    <dbReference type="NCBI Taxonomy" id="336963"/>
    <lineage>
        <taxon>Eukaryota</taxon>
        <taxon>Fungi</taxon>
        <taxon>Dikarya</taxon>
        <taxon>Ascomycota</taxon>
        <taxon>Pezizomycotina</taxon>
        <taxon>Eurotiomycetes</taxon>
        <taxon>Eurotiomycetidae</taxon>
        <taxon>Onygenales</taxon>
        <taxon>Onygenaceae</taxon>
        <taxon>Uncinocarpus</taxon>
    </lineage>
</organism>
<dbReference type="OMA" id="PHNIRYS"/>
<feature type="region of interest" description="Disordered" evidence="2">
    <location>
        <begin position="91"/>
        <end position="188"/>
    </location>
</feature>
<dbReference type="GeneID" id="8439566"/>
<sequence length="1088" mass="117939">MSRFPLPPFAGNQAFPAHWLPDQSSGSSTDGPYQPYNHFAMPPQPLYGTNGTDFGSSVQIPGLTPFANGMLPAHQTFPMPNMNTASYYPQPANTQSSGPSMGFPAFLSPADDSQGNAPHHPNNLEQVIEEEQPTGSDQVAEQDSMDIDGREEGELSNGETETVIPDPQIKSQNVRKSPPADKHFTNGQMKASLTRLDTVPPAVLQTSAEACQQNSPHQDSGPAHCHSLTQNLKDPITPSDLDFARRSESFMNGRSLTQLRMQAQGALLNLAPHNIRYKQLVSEGIDPTILKSLYDSIGLKVAAEETSDNQATNANQSTVQISENEKNPTPLSKMAQNQIMSTTMSSSERPITSAAPIVSCNATASKPLERKDLIARMLAAKAGKPIAAQQPETQPTLEPKAVVASKGSIAPPELAVALSGPPSQSADEIRTKEKNKAQTELARQRIEQLRKMGLAKFQSQSTTDSVSGSPLPTTSSSINITPTVASPQDQRALQTLPMKHPLPERPPDPELTAQTRIPGLFMTGTETITSGTAAAPNSHQTAILEASSSAVRPHRKRPRASDFTDDVLEEPPQKQSDQNARSSSSLHRVVIDISEDESMYGVDTDEFTRSEHTAGKAPLYSAPPKRLAIRDAPPLSDVPSRPVQSYRSVSSTSLPQTLGKGRDEENIRSEITMMRQKIAELERRRDAKRAAQVQSSTTPAQSALSSIEASPNLPRDTKASNFSQAHTTQEVHSPISTPSRTDFHSTVATVPSASPLITHLKSPLTRSWSSLEPKKAEELRQKFLRKKEIESGLPALDAELSKSEARLAQFREEEKRLLAEIAKGKEGKRRLVEELEELGVETDGLTLEELQHTKDRLEAASEMREQTPDRTQDESFVSEIVEVPPSAETNPQILNLSAEAQALPTPSVEERRVSDVSSASHTSQEVIDAAPQTPSAQTVTAPEREDSIMSSCSSSAMDESMGSSVGDEEMIDEDQASSAPSRSEASSSSRSVQEIPIPSRIERTELDIASSRENSVISDAYEPPEPEKAVQSDPPATPPFSPAPVGPVTDDSLHAAQLEQNVQTLTLAEQKYQDTDSEESIKVFCSYI</sequence>
<feature type="compositionally biased region" description="Basic and acidic residues" evidence="2">
    <location>
        <begin position="427"/>
        <end position="439"/>
    </location>
</feature>
<feature type="coiled-coil region" evidence="1">
    <location>
        <begin position="793"/>
        <end position="820"/>
    </location>
</feature>
<feature type="compositionally biased region" description="Polar residues" evidence="2">
    <location>
        <begin position="22"/>
        <end position="31"/>
    </location>
</feature>
<evidence type="ECO:0000256" key="1">
    <source>
        <dbReference type="SAM" id="Coils"/>
    </source>
</evidence>
<proteinExistence type="predicted"/>
<name>C4JLJ5_UNCRE</name>
<dbReference type="EMBL" id="CH476616">
    <property type="protein sequence ID" value="EEP78857.1"/>
    <property type="molecule type" value="Genomic_DNA"/>
</dbReference>
<feature type="compositionally biased region" description="Low complexity" evidence="2">
    <location>
        <begin position="948"/>
        <end position="964"/>
    </location>
</feature>
<dbReference type="AlphaFoldDB" id="C4JLJ5"/>
<keyword evidence="4" id="KW-1185">Reference proteome</keyword>
<dbReference type="OrthoDB" id="1922977at2759"/>
<dbReference type="Proteomes" id="UP000002058">
    <property type="component" value="Unassembled WGS sequence"/>
</dbReference>
<feature type="compositionally biased region" description="Polar residues" evidence="2">
    <location>
        <begin position="642"/>
        <end position="656"/>
    </location>
</feature>
<protein>
    <submittedName>
        <fullName evidence="3">Uncharacterized protein</fullName>
    </submittedName>
</protein>
<dbReference type="KEGG" id="ure:UREG_03703"/>
<feature type="region of interest" description="Disordered" evidence="2">
    <location>
        <begin position="885"/>
        <end position="1050"/>
    </location>
</feature>
<feature type="compositionally biased region" description="Polar residues" evidence="2">
    <location>
        <begin position="573"/>
        <end position="586"/>
    </location>
</feature>
<feature type="compositionally biased region" description="Acidic residues" evidence="2">
    <location>
        <begin position="966"/>
        <end position="975"/>
    </location>
</feature>
<feature type="region of interest" description="Disordered" evidence="2">
    <location>
        <begin position="607"/>
        <end position="668"/>
    </location>
</feature>
<feature type="compositionally biased region" description="Low complexity" evidence="2">
    <location>
        <begin position="976"/>
        <end position="991"/>
    </location>
</feature>
<evidence type="ECO:0000313" key="3">
    <source>
        <dbReference type="EMBL" id="EEP78857.1"/>
    </source>
</evidence>
<gene>
    <name evidence="3" type="ORF">UREG_03703</name>
</gene>
<accession>C4JLJ5</accession>
<keyword evidence="1" id="KW-0175">Coiled coil</keyword>
<evidence type="ECO:0000313" key="4">
    <source>
        <dbReference type="Proteomes" id="UP000002058"/>
    </source>
</evidence>
<feature type="region of interest" description="Disordered" evidence="2">
    <location>
        <begin position="416"/>
        <end position="439"/>
    </location>
</feature>
<dbReference type="RefSeq" id="XP_002544186.1">
    <property type="nucleotide sequence ID" value="XM_002544140.1"/>
</dbReference>
<dbReference type="InParanoid" id="C4JLJ5"/>
<feature type="region of interest" description="Disordered" evidence="2">
    <location>
        <begin position="546"/>
        <end position="588"/>
    </location>
</feature>
<dbReference type="STRING" id="336963.C4JLJ5"/>
<evidence type="ECO:0000256" key="2">
    <source>
        <dbReference type="SAM" id="MobiDB-lite"/>
    </source>
</evidence>
<feature type="region of interest" description="Disordered" evidence="2">
    <location>
        <begin position="682"/>
        <end position="744"/>
    </location>
</feature>
<feature type="region of interest" description="Disordered" evidence="2">
    <location>
        <begin position="456"/>
        <end position="488"/>
    </location>
</feature>
<feature type="region of interest" description="Disordered" evidence="2">
    <location>
        <begin position="15"/>
        <end position="36"/>
    </location>
</feature>
<feature type="compositionally biased region" description="Polar residues" evidence="2">
    <location>
        <begin position="457"/>
        <end position="468"/>
    </location>
</feature>
<dbReference type="HOGENOM" id="CLU_007029_0_0_1"/>
<reference evidence="4" key="1">
    <citation type="journal article" date="2009" name="Genome Res.">
        <title>Comparative genomic analyses of the human fungal pathogens Coccidioides and their relatives.</title>
        <authorList>
            <person name="Sharpton T.J."/>
            <person name="Stajich J.E."/>
            <person name="Rounsley S.D."/>
            <person name="Gardner M.J."/>
            <person name="Wortman J.R."/>
            <person name="Jordar V.S."/>
            <person name="Maiti R."/>
            <person name="Kodira C.D."/>
            <person name="Neafsey D.E."/>
            <person name="Zeng Q."/>
            <person name="Hung C.-Y."/>
            <person name="McMahan C."/>
            <person name="Muszewska A."/>
            <person name="Grynberg M."/>
            <person name="Mandel M.A."/>
            <person name="Kellner E.M."/>
            <person name="Barker B.M."/>
            <person name="Galgiani J.N."/>
            <person name="Orbach M.J."/>
            <person name="Kirkland T.N."/>
            <person name="Cole G.T."/>
            <person name="Henn M.R."/>
            <person name="Birren B.W."/>
            <person name="Taylor J.W."/>
        </authorList>
    </citation>
    <scope>NUCLEOTIDE SEQUENCE [LARGE SCALE GENOMIC DNA]</scope>
    <source>
        <strain evidence="4">UAMH 1704</strain>
    </source>
</reference>
<feature type="compositionally biased region" description="Polar residues" evidence="2">
    <location>
        <begin position="719"/>
        <end position="744"/>
    </location>
</feature>